<proteinExistence type="predicted"/>
<gene>
    <name evidence="1" type="ORF">ETD83_10075</name>
</gene>
<dbReference type="EMBL" id="VCKW01000038">
    <property type="protein sequence ID" value="TMR03668.1"/>
    <property type="molecule type" value="Genomic_DNA"/>
</dbReference>
<dbReference type="Proteomes" id="UP000309174">
    <property type="component" value="Unassembled WGS sequence"/>
</dbReference>
<evidence type="ECO:0000313" key="1">
    <source>
        <dbReference type="EMBL" id="TMR03668.1"/>
    </source>
</evidence>
<evidence type="ECO:0000313" key="2">
    <source>
        <dbReference type="Proteomes" id="UP000309174"/>
    </source>
</evidence>
<keyword evidence="2" id="KW-1185">Reference proteome</keyword>
<accession>A0A5C4JEU0</accession>
<dbReference type="GO" id="GO:0016740">
    <property type="term" value="F:transferase activity"/>
    <property type="evidence" value="ECO:0007669"/>
    <property type="project" value="UniProtKB-KW"/>
</dbReference>
<protein>
    <submittedName>
        <fullName evidence="1">Sulfotransferase</fullName>
    </submittedName>
</protein>
<comment type="caution">
    <text evidence="1">The sequence shown here is derived from an EMBL/GenBank/DDBJ whole genome shotgun (WGS) entry which is preliminary data.</text>
</comment>
<name>A0A5C4JEU0_9ACTN</name>
<keyword evidence="1" id="KW-0808">Transferase</keyword>
<dbReference type="OrthoDB" id="3458603at2"/>
<sequence>MSASAFVLGTLFSGSTLIGRGMTTRIKGAHYVGELNNLTQAPGLSHETTEPNCGPCSLLGEDCPHFTDKLRDHVTYDDIPGMHRRLAGSLKASLIIDGSKYVAWLRLAIAQGRAAPADRTPLNVIVTARNPIAYALSHRNRTGQPLWQGANIWRDTYVDALRTANTYGLPLLVMRYEDYMADTERSLERLSGFLHLPLNAAPDTTAIHDTGGNWSSFVPYLGKERVEQHIERSGGAVRAEAERFVRPARPYWNDEQPKEDTRWHRSLNADEANALLSTPGLTDVAGLLGYNIAEIVQTAVRPARARQDP</sequence>
<dbReference type="RefSeq" id="WP_138644804.1">
    <property type="nucleotide sequence ID" value="NZ_VCKW01000038.1"/>
</dbReference>
<reference evidence="1 2" key="1">
    <citation type="submission" date="2019-05" db="EMBL/GenBank/DDBJ databases">
        <title>Draft genome sequence of Actinomadura sp. 14C53.</title>
        <authorList>
            <person name="Saricaoglu S."/>
            <person name="Isik K."/>
        </authorList>
    </citation>
    <scope>NUCLEOTIDE SEQUENCE [LARGE SCALE GENOMIC DNA]</scope>
    <source>
        <strain evidence="1 2">14C53</strain>
    </source>
</reference>
<dbReference type="SUPFAM" id="SSF52540">
    <property type="entry name" value="P-loop containing nucleoside triphosphate hydrolases"/>
    <property type="match status" value="1"/>
</dbReference>
<dbReference type="AlphaFoldDB" id="A0A5C4JEU0"/>
<dbReference type="Gene3D" id="3.40.50.300">
    <property type="entry name" value="P-loop containing nucleotide triphosphate hydrolases"/>
    <property type="match status" value="1"/>
</dbReference>
<organism evidence="1 2">
    <name type="scientific">Actinomadura soli</name>
    <dbReference type="NCBI Taxonomy" id="2508997"/>
    <lineage>
        <taxon>Bacteria</taxon>
        <taxon>Bacillati</taxon>
        <taxon>Actinomycetota</taxon>
        <taxon>Actinomycetes</taxon>
        <taxon>Streptosporangiales</taxon>
        <taxon>Thermomonosporaceae</taxon>
        <taxon>Actinomadura</taxon>
    </lineage>
</organism>
<dbReference type="InterPro" id="IPR027417">
    <property type="entry name" value="P-loop_NTPase"/>
</dbReference>